<feature type="non-terminal residue" evidence="1">
    <location>
        <position position="1"/>
    </location>
</feature>
<proteinExistence type="predicted"/>
<accession>A0A7S4JR69</accession>
<evidence type="ECO:0000313" key="1">
    <source>
        <dbReference type="EMBL" id="CAE2271378.1"/>
    </source>
</evidence>
<dbReference type="EMBL" id="HBKN01008997">
    <property type="protein sequence ID" value="CAE2271378.1"/>
    <property type="molecule type" value="Transcribed_RNA"/>
</dbReference>
<reference evidence="1" key="1">
    <citation type="submission" date="2021-01" db="EMBL/GenBank/DDBJ databases">
        <authorList>
            <person name="Corre E."/>
            <person name="Pelletier E."/>
            <person name="Niang G."/>
            <person name="Scheremetjew M."/>
            <person name="Finn R."/>
            <person name="Kale V."/>
            <person name="Holt S."/>
            <person name="Cochrane G."/>
            <person name="Meng A."/>
            <person name="Brown T."/>
            <person name="Cohen L."/>
        </authorList>
    </citation>
    <scope>NUCLEOTIDE SEQUENCE</scope>
    <source>
        <strain evidence="1">CCMP 2712</strain>
    </source>
</reference>
<protein>
    <submittedName>
        <fullName evidence="1">Uncharacterized protein</fullName>
    </submittedName>
</protein>
<sequence>VIFHNPQTHQRVSGRSFTIEVEVQGFSLPEEGKGLLLLDGRKLMEIRSSRMTVGMDGAGGLSEGEHILKLSVEDVQGRQVVEGEVRFFKEGAPEESAGPFHDGRWDDENFVEMQEECGKLSALDIQAAGGKGGNVTVIALGLPVVSSRKKYDGEEEDDMRVVQSREEYIEDIEKLPMMKVFIPSLVEKLQHEQGKYRYDVYLGFDKGDPVFDNDEMRREITRRMKSITSSSPITFHWFQYEGFEGKVFWIYNDLFQQAYHDGADYFYMVNDDLLLITPGWADRFVTAIEKNSVMSGFGVAGPLDIRDTHKHHMCFAFHGRLHFEIFGYFYPPAFQNWWSDYWATLVYGPAATFWFKDVQVRNTEIEGRRYPAFWEGNDFFQEEVANGRKALARFCRCRAGGGQWKFSSCRMRPFEEEASQPETRRRIVVPRGGRASGKPRIEF</sequence>
<name>A0A7S4JR69_GUITH</name>
<dbReference type="AlphaFoldDB" id="A0A7S4JR69"/>
<organism evidence="1">
    <name type="scientific">Guillardia theta</name>
    <name type="common">Cryptophyte</name>
    <name type="synonym">Cryptomonas phi</name>
    <dbReference type="NCBI Taxonomy" id="55529"/>
    <lineage>
        <taxon>Eukaryota</taxon>
        <taxon>Cryptophyceae</taxon>
        <taxon>Pyrenomonadales</taxon>
        <taxon>Geminigeraceae</taxon>
        <taxon>Guillardia</taxon>
    </lineage>
</organism>
<gene>
    <name evidence="1" type="ORF">GTHE00462_LOCUS7069</name>
</gene>